<dbReference type="PANTHER" id="PTHR45138">
    <property type="entry name" value="REGULATORY COMPONENTS OF SENSORY TRANSDUCTION SYSTEM"/>
    <property type="match status" value="1"/>
</dbReference>
<dbReference type="InterPro" id="IPR043128">
    <property type="entry name" value="Rev_trsase/Diguanyl_cyclase"/>
</dbReference>
<feature type="domain" description="GGDEF" evidence="2">
    <location>
        <begin position="230"/>
        <end position="363"/>
    </location>
</feature>
<name>A0A5B8RFI5_9ZZZZ</name>
<sequence length="363" mass="40681">MARALLPRLCDWLHARRRRSVTAALRRALAALFTTDALPETSRAHRGTLAEELGDDTDCAERVHRFHALLERDLRSEARLLEQGLNTYARQLAALDRHLRHAESERAEAIADHDAMSDHVRQHVGDIRQAVSGGTADVPMQRVESRLAHIVDTLRTYSRRQHERVAAAESEADALRGRLQEAEAETAELRRRLVEERSRGATDTLTGVPNRMAFEERFSDELARQQRTRRTFALVVADIDHFKRVNDIHGHLAGDRILVAVAETLRAALRTTDMMARYGGEEFVALLPETDADAARESADRLLEAVRRLRPDGGGPEAVPVTISAGVTEVQVGDDMTDAFERADHALYDAKRAGRDRIAVRLR</sequence>
<dbReference type="GO" id="GO:0005886">
    <property type="term" value="C:plasma membrane"/>
    <property type="evidence" value="ECO:0007669"/>
    <property type="project" value="TreeGrafter"/>
</dbReference>
<dbReference type="InterPro" id="IPR050469">
    <property type="entry name" value="Diguanylate_Cyclase"/>
</dbReference>
<protein>
    <recommendedName>
        <fullName evidence="2">GGDEF domain-containing protein</fullName>
    </recommendedName>
</protein>
<feature type="coiled-coil region" evidence="1">
    <location>
        <begin position="165"/>
        <end position="199"/>
    </location>
</feature>
<reference evidence="3" key="1">
    <citation type="submission" date="2019-06" db="EMBL/GenBank/DDBJ databases">
        <authorList>
            <person name="Murdoch R.W."/>
            <person name="Fathepure B."/>
        </authorList>
    </citation>
    <scope>NUCLEOTIDE SEQUENCE</scope>
</reference>
<proteinExistence type="predicted"/>
<keyword evidence="1" id="KW-0175">Coiled coil</keyword>
<organism evidence="3">
    <name type="scientific">uncultured organism</name>
    <dbReference type="NCBI Taxonomy" id="155900"/>
    <lineage>
        <taxon>unclassified sequences</taxon>
        <taxon>environmental samples</taxon>
    </lineage>
</organism>
<dbReference type="EMBL" id="MN079102">
    <property type="protein sequence ID" value="QEA05457.1"/>
    <property type="molecule type" value="Genomic_DNA"/>
</dbReference>
<gene>
    <name evidence="3" type="ORF">KBTEX_01780</name>
</gene>
<evidence type="ECO:0000256" key="1">
    <source>
        <dbReference type="SAM" id="Coils"/>
    </source>
</evidence>
<dbReference type="InterPro" id="IPR000160">
    <property type="entry name" value="GGDEF_dom"/>
</dbReference>
<dbReference type="SUPFAM" id="SSF55073">
    <property type="entry name" value="Nucleotide cyclase"/>
    <property type="match status" value="1"/>
</dbReference>
<dbReference type="Pfam" id="PF00990">
    <property type="entry name" value="GGDEF"/>
    <property type="match status" value="1"/>
</dbReference>
<dbReference type="Gene3D" id="3.30.70.270">
    <property type="match status" value="1"/>
</dbReference>
<dbReference type="SMART" id="SM00267">
    <property type="entry name" value="GGDEF"/>
    <property type="match status" value="1"/>
</dbReference>
<dbReference type="GO" id="GO:0052621">
    <property type="term" value="F:diguanylate cyclase activity"/>
    <property type="evidence" value="ECO:0007669"/>
    <property type="project" value="TreeGrafter"/>
</dbReference>
<dbReference type="GO" id="GO:0043709">
    <property type="term" value="P:cell adhesion involved in single-species biofilm formation"/>
    <property type="evidence" value="ECO:0007669"/>
    <property type="project" value="TreeGrafter"/>
</dbReference>
<evidence type="ECO:0000259" key="2">
    <source>
        <dbReference type="PROSITE" id="PS50887"/>
    </source>
</evidence>
<accession>A0A5B8RFI5</accession>
<dbReference type="PANTHER" id="PTHR45138:SF9">
    <property type="entry name" value="DIGUANYLATE CYCLASE DGCM-RELATED"/>
    <property type="match status" value="1"/>
</dbReference>
<feature type="coiled-coil region" evidence="1">
    <location>
        <begin position="85"/>
        <end position="112"/>
    </location>
</feature>
<dbReference type="FunFam" id="3.30.70.270:FF:000001">
    <property type="entry name" value="Diguanylate cyclase domain protein"/>
    <property type="match status" value="1"/>
</dbReference>
<dbReference type="InterPro" id="IPR029787">
    <property type="entry name" value="Nucleotide_cyclase"/>
</dbReference>
<evidence type="ECO:0000313" key="3">
    <source>
        <dbReference type="EMBL" id="QEA05457.1"/>
    </source>
</evidence>
<dbReference type="PROSITE" id="PS50887">
    <property type="entry name" value="GGDEF"/>
    <property type="match status" value="1"/>
</dbReference>
<dbReference type="CDD" id="cd01949">
    <property type="entry name" value="GGDEF"/>
    <property type="match status" value="1"/>
</dbReference>
<dbReference type="AlphaFoldDB" id="A0A5B8RFI5"/>
<dbReference type="NCBIfam" id="TIGR00254">
    <property type="entry name" value="GGDEF"/>
    <property type="match status" value="1"/>
</dbReference>